<evidence type="ECO:0000256" key="1">
    <source>
        <dbReference type="SAM" id="MobiDB-lite"/>
    </source>
</evidence>
<keyword evidence="2" id="KW-1133">Transmembrane helix</keyword>
<feature type="region of interest" description="Disordered" evidence="1">
    <location>
        <begin position="37"/>
        <end position="77"/>
    </location>
</feature>
<keyword evidence="2" id="KW-0472">Membrane</keyword>
<keyword evidence="2" id="KW-0812">Transmembrane</keyword>
<proteinExistence type="predicted"/>
<reference evidence="3 4" key="1">
    <citation type="submission" date="2007-08" db="EMBL/GenBank/DDBJ databases">
        <authorList>
            <person name="Fulton L."/>
            <person name="Clifton S."/>
            <person name="Fulton B."/>
            <person name="Xu J."/>
            <person name="Minx P."/>
            <person name="Pepin K.H."/>
            <person name="Johnson M."/>
            <person name="Thiruvilangam P."/>
            <person name="Bhonagiri V."/>
            <person name="Nash W.E."/>
            <person name="Mardis E.R."/>
            <person name="Wilson R.K."/>
        </authorList>
    </citation>
    <scope>NUCLEOTIDE SEQUENCE [LARGE SCALE GENOMIC DNA]</scope>
    <source>
        <strain evidence="4">ATCC BAA-613 / DSM 15670 / CCUG 46953 / JCM 12243 / WAL 16351</strain>
    </source>
</reference>
<dbReference type="HOGENOM" id="CLU_2643641_0_0_9"/>
<comment type="caution">
    <text evidence="3">The sequence shown here is derived from an EMBL/GenBank/DDBJ whole genome shotgun (WGS) entry which is preliminary data.</text>
</comment>
<sequence>MGQMRRTYYRIVLTVVLAGFLAGKTVIFPAYGMVGDGDMSELSTGEDGKEDASLSPDGEGSRGEAPENSHGENGEGG</sequence>
<gene>
    <name evidence="3" type="ORF">CLOBOL_05849</name>
</gene>
<feature type="non-terminal residue" evidence="3">
    <location>
        <position position="77"/>
    </location>
</feature>
<dbReference type="AlphaFoldDB" id="A8S147"/>
<reference evidence="3 4" key="2">
    <citation type="submission" date="2007-09" db="EMBL/GenBank/DDBJ databases">
        <title>Draft genome sequence of Clostridium bolteae (ATCC BAA-613).</title>
        <authorList>
            <person name="Sudarsanam P."/>
            <person name="Ley R."/>
            <person name="Guruge J."/>
            <person name="Turnbaugh P.J."/>
            <person name="Mahowald M."/>
            <person name="Liep D."/>
            <person name="Gordon J."/>
        </authorList>
    </citation>
    <scope>NUCLEOTIDE SEQUENCE [LARGE SCALE GENOMIC DNA]</scope>
    <source>
        <strain evidence="4">ATCC BAA-613 / DSM 15670 / CCUG 46953 / JCM 12243 / WAL 16351</strain>
    </source>
</reference>
<dbReference type="Proteomes" id="UP000005396">
    <property type="component" value="Unassembled WGS sequence"/>
</dbReference>
<feature type="transmembrane region" description="Helical" evidence="2">
    <location>
        <begin position="12"/>
        <end position="34"/>
    </location>
</feature>
<dbReference type="PaxDb" id="411902-CLOBOL_05849"/>
<feature type="compositionally biased region" description="Basic and acidic residues" evidence="1">
    <location>
        <begin position="59"/>
        <end position="77"/>
    </location>
</feature>
<evidence type="ECO:0000256" key="2">
    <source>
        <dbReference type="SAM" id="Phobius"/>
    </source>
</evidence>
<name>A8S147_ENTBW</name>
<protein>
    <submittedName>
        <fullName evidence="3">Uncharacterized protein</fullName>
    </submittedName>
</protein>
<evidence type="ECO:0000313" key="3">
    <source>
        <dbReference type="EMBL" id="EDP13815.1"/>
    </source>
</evidence>
<evidence type="ECO:0000313" key="4">
    <source>
        <dbReference type="Proteomes" id="UP000005396"/>
    </source>
</evidence>
<accession>A8S147</accession>
<dbReference type="EMBL" id="ABCC02000045">
    <property type="protein sequence ID" value="EDP13815.1"/>
    <property type="molecule type" value="Genomic_DNA"/>
</dbReference>
<organism evidence="3 4">
    <name type="scientific">Enterocloster bolteae (strain ATCC BAA-613 / DSM 15670 / CCUG 46953 / JCM 12243 / WAL 16351)</name>
    <name type="common">Clostridium bolteae</name>
    <dbReference type="NCBI Taxonomy" id="411902"/>
    <lineage>
        <taxon>Bacteria</taxon>
        <taxon>Bacillati</taxon>
        <taxon>Bacillota</taxon>
        <taxon>Clostridia</taxon>
        <taxon>Lachnospirales</taxon>
        <taxon>Lachnospiraceae</taxon>
        <taxon>Enterocloster</taxon>
    </lineage>
</organism>